<sequence>MSEVITFNALLQRMLDRVPDTVDKREGSIIYDALAPAAAELVQAYIELEGYLDLVFVDTSAESYLTRLCSQFGVDRQAATYAVRKASFKNGSNNPFNVPIGSRYTIDTLAYSVIEKIGEGIFQLRCETAGTIGNTSFGKLIPVDYIEGLASAELEDVLIPGEEEETDNQLKERYFEYVREPAFGGNMADYKRKIKALDGVGSVKVFPVWNGEGTVKLVLLDSEYNIPTSTLIAYVKDEVTPDNSENGLGIAPIGHTVTVIGAGTTTIDVGITVILANGYSQEVVTLAIKETIGNYIRTIREEWEKNDTLTVRLAHIDSRTLNVDGVLDVGTTTINSTENNVVISAENVPVLGEVVINYA</sequence>
<evidence type="ECO:0000259" key="3">
    <source>
        <dbReference type="Pfam" id="PF26079"/>
    </source>
</evidence>
<dbReference type="STRING" id="642492.Clole_2741"/>
<dbReference type="InterPro" id="IPR052399">
    <property type="entry name" value="Phage_Baseplate_Assmbl_Protein"/>
</dbReference>
<keyword evidence="5" id="KW-1185">Reference proteome</keyword>
<proteinExistence type="inferred from homology"/>
<dbReference type="RefSeq" id="WP_013657733.1">
    <property type="nucleotide sequence ID" value="NC_015275.1"/>
</dbReference>
<name>F2JK26_CELLD</name>
<evidence type="ECO:0000259" key="2">
    <source>
        <dbReference type="Pfam" id="PF26078"/>
    </source>
</evidence>
<organism evidence="4 5">
    <name type="scientific">Cellulosilyticum lentocellum (strain ATCC 49066 / DSM 5427 / NCIMB 11756 / RHM5)</name>
    <name type="common">Clostridium lentocellum</name>
    <dbReference type="NCBI Taxonomy" id="642492"/>
    <lineage>
        <taxon>Bacteria</taxon>
        <taxon>Bacillati</taxon>
        <taxon>Bacillota</taxon>
        <taxon>Clostridia</taxon>
        <taxon>Lachnospirales</taxon>
        <taxon>Cellulosilyticaceae</taxon>
        <taxon>Cellulosilyticum</taxon>
    </lineage>
</organism>
<dbReference type="EMBL" id="CP002582">
    <property type="protein sequence ID" value="ADZ84441.1"/>
    <property type="molecule type" value="Genomic_DNA"/>
</dbReference>
<dbReference type="HOGENOM" id="CLU_039609_0_1_9"/>
<dbReference type="PANTHER" id="PTHR37829:SF3">
    <property type="entry name" value="PROTEIN JAYE-RELATED"/>
    <property type="match status" value="1"/>
</dbReference>
<reference evidence="4 5" key="1">
    <citation type="journal article" date="2011" name="J. Bacteriol.">
        <title>Complete genome sequence of the cellulose-degrading bacterium Cellulosilyticum lentocellum.</title>
        <authorList>
            <consortium name="US DOE Joint Genome Institute"/>
            <person name="Miller D.A."/>
            <person name="Suen G."/>
            <person name="Bruce D."/>
            <person name="Copeland A."/>
            <person name="Cheng J.F."/>
            <person name="Detter C."/>
            <person name="Goodwin L.A."/>
            <person name="Han C.S."/>
            <person name="Hauser L.J."/>
            <person name="Land M.L."/>
            <person name="Lapidus A."/>
            <person name="Lucas S."/>
            <person name="Meincke L."/>
            <person name="Pitluck S."/>
            <person name="Tapia R."/>
            <person name="Teshima H."/>
            <person name="Woyke T."/>
            <person name="Fox B.G."/>
            <person name="Angert E.R."/>
            <person name="Currie C.R."/>
        </authorList>
    </citation>
    <scope>NUCLEOTIDE SEQUENCE [LARGE SCALE GENOMIC DNA]</scope>
    <source>
        <strain evidence="5">ATCC 49066 / DSM 5427 / NCIMB 11756 / RHM5</strain>
    </source>
</reference>
<dbReference type="KEGG" id="cle:Clole_2741"/>
<accession>F2JK26</accession>
<evidence type="ECO:0000313" key="5">
    <source>
        <dbReference type="Proteomes" id="UP000008467"/>
    </source>
</evidence>
<dbReference type="eggNOG" id="COG3299">
    <property type="taxonomic scope" value="Bacteria"/>
</dbReference>
<dbReference type="InterPro" id="IPR058530">
    <property type="entry name" value="Baseplate_J-like_C"/>
</dbReference>
<gene>
    <name evidence="4" type="ordered locus">Clole_2741</name>
</gene>
<protein>
    <submittedName>
        <fullName evidence="4">Baseplate J family protein</fullName>
    </submittedName>
</protein>
<feature type="domain" description="Baseplate J-like central" evidence="2">
    <location>
        <begin position="182"/>
        <end position="260"/>
    </location>
</feature>
<evidence type="ECO:0000313" key="4">
    <source>
        <dbReference type="EMBL" id="ADZ84441.1"/>
    </source>
</evidence>
<dbReference type="PANTHER" id="PTHR37829">
    <property type="entry name" value="PHAGE-LIKE ELEMENT PBSX PROTEIN XKDT"/>
    <property type="match status" value="1"/>
</dbReference>
<dbReference type="Pfam" id="PF26078">
    <property type="entry name" value="Baseplate_J_M"/>
    <property type="match status" value="1"/>
</dbReference>
<comment type="similarity">
    <text evidence="1">Belongs to the Mu gp47/PBSX XkdT family.</text>
</comment>
<evidence type="ECO:0000256" key="1">
    <source>
        <dbReference type="ARBA" id="ARBA00038087"/>
    </source>
</evidence>
<feature type="domain" description="Baseplate J-like C-terminal" evidence="3">
    <location>
        <begin position="267"/>
        <end position="357"/>
    </location>
</feature>
<dbReference type="Proteomes" id="UP000008467">
    <property type="component" value="Chromosome"/>
</dbReference>
<dbReference type="Pfam" id="PF26079">
    <property type="entry name" value="Baseplate_J_C"/>
    <property type="match status" value="1"/>
</dbReference>
<dbReference type="AlphaFoldDB" id="F2JK26"/>
<dbReference type="InterPro" id="IPR058531">
    <property type="entry name" value="Baseplate_J_M"/>
</dbReference>